<organism evidence="3 4">
    <name type="scientific">Trichoderma harzianum</name>
    <name type="common">Hypocrea lixii</name>
    <dbReference type="NCBI Taxonomy" id="5544"/>
    <lineage>
        <taxon>Eukaryota</taxon>
        <taxon>Fungi</taxon>
        <taxon>Dikarya</taxon>
        <taxon>Ascomycota</taxon>
        <taxon>Pezizomycotina</taxon>
        <taxon>Sordariomycetes</taxon>
        <taxon>Hypocreomycetidae</taxon>
        <taxon>Hypocreales</taxon>
        <taxon>Hypocreaceae</taxon>
        <taxon>Trichoderma</taxon>
    </lineage>
</organism>
<dbReference type="InterPro" id="IPR005545">
    <property type="entry name" value="YCII"/>
</dbReference>
<feature type="signal peptide" evidence="1">
    <location>
        <begin position="1"/>
        <end position="22"/>
    </location>
</feature>
<gene>
    <name evidence="3" type="ORF">THAR02_11327</name>
</gene>
<keyword evidence="1" id="KW-0732">Signal</keyword>
<dbReference type="Gene3D" id="3.30.70.1060">
    <property type="entry name" value="Dimeric alpha+beta barrel"/>
    <property type="match status" value="1"/>
</dbReference>
<comment type="caution">
    <text evidence="3">The sequence shown here is derived from an EMBL/GenBank/DDBJ whole genome shotgun (WGS) entry which is preliminary data.</text>
</comment>
<accession>A0A0F9WVS2</accession>
<evidence type="ECO:0000256" key="1">
    <source>
        <dbReference type="SAM" id="SignalP"/>
    </source>
</evidence>
<protein>
    <recommendedName>
        <fullName evidence="2">YCII-related domain-containing protein</fullName>
    </recommendedName>
</protein>
<dbReference type="InterPro" id="IPR011008">
    <property type="entry name" value="Dimeric_a/b-barrel"/>
</dbReference>
<reference evidence="4" key="1">
    <citation type="journal article" date="2015" name="Genome Announc.">
        <title>Draft whole-genome sequence of the biocontrol agent Trichoderma harzianum T6776.</title>
        <authorList>
            <person name="Baroncelli R."/>
            <person name="Piaggeschi G."/>
            <person name="Fiorini L."/>
            <person name="Bertolini E."/>
            <person name="Zapparata A."/>
            <person name="Pe M.E."/>
            <person name="Sarrocco S."/>
            <person name="Vannacci G."/>
        </authorList>
    </citation>
    <scope>NUCLEOTIDE SEQUENCE [LARGE SCALE GENOMIC DNA]</scope>
    <source>
        <strain evidence="4">T6776</strain>
    </source>
</reference>
<dbReference type="PANTHER" id="PTHR33606">
    <property type="entry name" value="PROTEIN YCII"/>
    <property type="match status" value="1"/>
</dbReference>
<evidence type="ECO:0000313" key="4">
    <source>
        <dbReference type="Proteomes" id="UP000034112"/>
    </source>
</evidence>
<dbReference type="OrthoDB" id="5519740at2759"/>
<feature type="chain" id="PRO_5002529679" description="YCII-related domain-containing protein" evidence="1">
    <location>
        <begin position="23"/>
        <end position="125"/>
    </location>
</feature>
<dbReference type="Proteomes" id="UP000034112">
    <property type="component" value="Unassembled WGS sequence"/>
</dbReference>
<evidence type="ECO:0000313" key="3">
    <source>
        <dbReference type="EMBL" id="KKO96569.1"/>
    </source>
</evidence>
<feature type="domain" description="YCII-related" evidence="2">
    <location>
        <begin position="29"/>
        <end position="112"/>
    </location>
</feature>
<sequence length="125" mass="13390">MFFSRVFVALATSAAIAVSAETQPLEYFIYAPAHSDSGMLARQKVAAEAHLTHANSLNATGNLDYGGPVLTASSTAANPTFAGSVFILKVESLEAAKKVVEDDAYYTGNVWDPKKIVVLPYIPYF</sequence>
<dbReference type="SUPFAM" id="SSF54909">
    <property type="entry name" value="Dimeric alpha+beta barrel"/>
    <property type="match status" value="1"/>
</dbReference>
<name>A0A0F9WVS2_TRIHA</name>
<dbReference type="OMA" id="FIVYAPD"/>
<dbReference type="AlphaFoldDB" id="A0A0F9WVS2"/>
<dbReference type="Pfam" id="PF03795">
    <property type="entry name" value="YCII"/>
    <property type="match status" value="1"/>
</dbReference>
<dbReference type="EMBL" id="JOKZ01000836">
    <property type="protein sequence ID" value="KKO96569.1"/>
    <property type="molecule type" value="Genomic_DNA"/>
</dbReference>
<dbReference type="PANTHER" id="PTHR33606:SF3">
    <property type="entry name" value="PROTEIN YCII"/>
    <property type="match status" value="1"/>
</dbReference>
<proteinExistence type="predicted"/>
<dbReference type="InterPro" id="IPR051807">
    <property type="entry name" value="Sec-metab_biosynth-assoc"/>
</dbReference>
<evidence type="ECO:0000259" key="2">
    <source>
        <dbReference type="Pfam" id="PF03795"/>
    </source>
</evidence>